<keyword evidence="6" id="KW-0999">Mitochondrion inner membrane</keyword>
<evidence type="ECO:0000313" key="12">
    <source>
        <dbReference type="RefSeq" id="XP_001352670.2"/>
    </source>
</evidence>
<keyword evidence="9" id="KW-0472">Membrane</keyword>
<dbReference type="KEGG" id="dpo:4812477"/>
<accession>A0A6I8UB04</accession>
<keyword evidence="3" id="KW-0813">Transport</keyword>
<dbReference type="ExpressionAtlas" id="A0A6I8UB04">
    <property type="expression patterns" value="baseline"/>
</dbReference>
<keyword evidence="8" id="KW-0496">Mitochondrion</keyword>
<evidence type="ECO:0000256" key="4">
    <source>
        <dbReference type="ARBA" id="ARBA00022547"/>
    </source>
</evidence>
<keyword evidence="11" id="KW-1185">Reference proteome</keyword>
<dbReference type="InterPro" id="IPR036204">
    <property type="entry name" value="ATP_synth_f6_sf_mt"/>
</dbReference>
<comment type="subcellular location">
    <subcellularLocation>
        <location evidence="1">Mitochondrion inner membrane</location>
    </subcellularLocation>
</comment>
<evidence type="ECO:0000313" key="11">
    <source>
        <dbReference type="Proteomes" id="UP000001819"/>
    </source>
</evidence>
<gene>
    <name evidence="12" type="primary">ATPsynCF6L</name>
</gene>
<evidence type="ECO:0000256" key="3">
    <source>
        <dbReference type="ARBA" id="ARBA00022448"/>
    </source>
</evidence>
<evidence type="ECO:0000256" key="7">
    <source>
        <dbReference type="ARBA" id="ARBA00023065"/>
    </source>
</evidence>
<keyword evidence="7" id="KW-0406">Ion transport</keyword>
<evidence type="ECO:0000256" key="1">
    <source>
        <dbReference type="ARBA" id="ARBA00004273"/>
    </source>
</evidence>
<dbReference type="Proteomes" id="UP000001819">
    <property type="component" value="Chromosome X"/>
</dbReference>
<dbReference type="GO" id="GO:0015986">
    <property type="term" value="P:proton motive force-driven ATP synthesis"/>
    <property type="evidence" value="ECO:0007669"/>
    <property type="project" value="InterPro"/>
</dbReference>
<keyword evidence="5" id="KW-0375">Hydrogen ion transport</keyword>
<evidence type="ECO:0000256" key="9">
    <source>
        <dbReference type="ARBA" id="ARBA00023136"/>
    </source>
</evidence>
<feature type="region of interest" description="Disordered" evidence="10">
    <location>
        <begin position="101"/>
        <end position="180"/>
    </location>
</feature>
<dbReference type="GO" id="GO:0015078">
    <property type="term" value="F:proton transmembrane transporter activity"/>
    <property type="evidence" value="ECO:0007669"/>
    <property type="project" value="InterPro"/>
</dbReference>
<comment type="similarity">
    <text evidence="2">Belongs to the eukaryotic ATPase subunit F6 family.</text>
</comment>
<dbReference type="InParanoid" id="A0A6I8UB04"/>
<dbReference type="FunFam" id="1.10.246.110:FF:000001">
    <property type="entry name" value="ATP synthase-coupling factor 6, mitochondrial"/>
    <property type="match status" value="1"/>
</dbReference>
<evidence type="ECO:0000256" key="5">
    <source>
        <dbReference type="ARBA" id="ARBA00022781"/>
    </source>
</evidence>
<dbReference type="SUPFAM" id="SSF111357">
    <property type="entry name" value="Mitochondrial ATP synthase coupling factor 6"/>
    <property type="match status" value="1"/>
</dbReference>
<evidence type="ECO:0000256" key="6">
    <source>
        <dbReference type="ARBA" id="ARBA00022792"/>
    </source>
</evidence>
<dbReference type="RefSeq" id="XP_001352670.2">
    <property type="nucleotide sequence ID" value="XM_001352634.3"/>
</dbReference>
<evidence type="ECO:0000256" key="8">
    <source>
        <dbReference type="ARBA" id="ARBA00023128"/>
    </source>
</evidence>
<dbReference type="GO" id="GO:0005743">
    <property type="term" value="C:mitochondrial inner membrane"/>
    <property type="evidence" value="ECO:0007669"/>
    <property type="project" value="UniProtKB-SubCell"/>
</dbReference>
<evidence type="ECO:0000256" key="10">
    <source>
        <dbReference type="SAM" id="MobiDB-lite"/>
    </source>
</evidence>
<proteinExistence type="inferred from homology"/>
<protein>
    <submittedName>
        <fullName evidence="12">Uncharacterized protein ATPsynCF6L</fullName>
    </submittedName>
</protein>
<dbReference type="InterPro" id="IPR008387">
    <property type="entry name" value="ATP_synth_f6_mt"/>
</dbReference>
<dbReference type="Gene3D" id="1.10.246.110">
    <property type="entry name" value="Mitochondrial ATP synthase-coupling factor 6"/>
    <property type="match status" value="1"/>
</dbReference>
<evidence type="ECO:0000256" key="2">
    <source>
        <dbReference type="ARBA" id="ARBA00007346"/>
    </source>
</evidence>
<keyword evidence="4" id="KW-0138">CF(0)</keyword>
<dbReference type="PANTHER" id="PTHR12441">
    <property type="entry name" value="ATP SYNTHASE COUPLING FACTOR 6, MITOCHONDRIAL"/>
    <property type="match status" value="1"/>
</dbReference>
<sequence>MFRLCVSNFSLLCRRSIAVSAERRYKDPIYEIFLAKVKEYREKSPTGKPLDAGPEFEKELNETLEKLALKYGGGEGVDMLEFPKFKEPEVTLDPLSIFVKLDGETQKMEDSKQKPEEMKAAAEEGKKTKDQEKTQEPKAKAKDNKDSKAPPKDAKAPPKDTKSPPKDTKDTKAQDDKKKK</sequence>
<dbReference type="Pfam" id="PF05511">
    <property type="entry name" value="ATP-synt_F6"/>
    <property type="match status" value="1"/>
</dbReference>
<dbReference type="PANTHER" id="PTHR12441:SF10">
    <property type="entry name" value="ATP SYNTHASE-COUPLING FACTOR 6, MITOCHONDRIAL"/>
    <property type="match status" value="1"/>
</dbReference>
<organism evidence="11 12">
    <name type="scientific">Drosophila pseudoobscura pseudoobscura</name>
    <name type="common">Fruit fly</name>
    <dbReference type="NCBI Taxonomy" id="46245"/>
    <lineage>
        <taxon>Eukaryota</taxon>
        <taxon>Metazoa</taxon>
        <taxon>Ecdysozoa</taxon>
        <taxon>Arthropoda</taxon>
        <taxon>Hexapoda</taxon>
        <taxon>Insecta</taxon>
        <taxon>Pterygota</taxon>
        <taxon>Neoptera</taxon>
        <taxon>Endopterygota</taxon>
        <taxon>Diptera</taxon>
        <taxon>Brachycera</taxon>
        <taxon>Muscomorpha</taxon>
        <taxon>Ephydroidea</taxon>
        <taxon>Drosophilidae</taxon>
        <taxon>Drosophila</taxon>
        <taxon>Sophophora</taxon>
    </lineage>
</organism>
<dbReference type="GO" id="GO:0045259">
    <property type="term" value="C:proton-transporting ATP synthase complex"/>
    <property type="evidence" value="ECO:0007669"/>
    <property type="project" value="UniProtKB-KW"/>
</dbReference>
<dbReference type="AlphaFoldDB" id="A0A6I8UB04"/>
<reference evidence="12" key="1">
    <citation type="submission" date="2025-08" db="UniProtKB">
        <authorList>
            <consortium name="RefSeq"/>
        </authorList>
    </citation>
    <scope>IDENTIFICATION</scope>
    <source>
        <strain evidence="12">MV-25-SWS-2005</strain>
        <tissue evidence="12">Whole body</tissue>
    </source>
</reference>
<name>A0A6I8UB04_DROPS</name>